<dbReference type="InterPro" id="IPR011990">
    <property type="entry name" value="TPR-like_helical_dom_sf"/>
</dbReference>
<dbReference type="Proteomes" id="UP000579647">
    <property type="component" value="Unassembled WGS sequence"/>
</dbReference>
<reference evidence="1 2" key="1">
    <citation type="submission" date="2020-08" db="EMBL/GenBank/DDBJ databases">
        <title>Sequencing the genomes of 1000 actinobacteria strains.</title>
        <authorList>
            <person name="Klenk H.-P."/>
        </authorList>
    </citation>
    <scope>NUCLEOTIDE SEQUENCE [LARGE SCALE GENOMIC DNA]</scope>
    <source>
        <strain evidence="1 2">DSM 44598</strain>
    </source>
</reference>
<dbReference type="RefSeq" id="WP_184368725.1">
    <property type="nucleotide sequence ID" value="NZ_BAAAKM010000063.1"/>
</dbReference>
<keyword evidence="2" id="KW-1185">Reference proteome</keyword>
<dbReference type="EMBL" id="JACHDO010000001">
    <property type="protein sequence ID" value="MBB5494767.1"/>
    <property type="molecule type" value="Genomic_DNA"/>
</dbReference>
<name>A0A840WT81_9ACTN</name>
<sequence>MTHPPPPPSSEQAARLVRHLITQDRDAAVLLTVHPGPRWSTGLAAALWDLPLGEAHQRLERLVHLGVLTRHADGHHTMAIEVRAALERTGATVLLPGCRRARSRVVAYYTDQAIAADLVLDPGRWRWHPPAVEQIRRTRARVATLEETQAWLDDELNNLLAVVELAHHTSHHQQVILIAEAISSNEGVAHRPAALRMILELGVASAESSGDEGAQAVMHQAMAAHHLRRDDAEQALACAHYALALWASAEPRRRRPYHERGLVHLYLLLAQAHDQADDVLSAARYTDLAKSVHATYDHQRDAALVSYHQAGALYNDERFKDARALLNSTLEMLAPEEPVWQARVHQALCEVLMELEQYKAAREHGQAALDALSPQVAPLVCASVHESLAWVAHKLGESARVRDHFEQARVYSASVAPAYARQMMAARDELAPIPGGHLWP</sequence>
<comment type="caution">
    <text evidence="1">The sequence shown here is derived from an EMBL/GenBank/DDBJ whole genome shotgun (WGS) entry which is preliminary data.</text>
</comment>
<protein>
    <submittedName>
        <fullName evidence="1">Tetratricopeptide (TPR) repeat protein</fullName>
    </submittedName>
</protein>
<dbReference type="SUPFAM" id="SSF48452">
    <property type="entry name" value="TPR-like"/>
    <property type="match status" value="1"/>
</dbReference>
<proteinExistence type="predicted"/>
<dbReference type="Gene3D" id="1.25.40.10">
    <property type="entry name" value="Tetratricopeptide repeat domain"/>
    <property type="match status" value="1"/>
</dbReference>
<accession>A0A840WT81</accession>
<evidence type="ECO:0000313" key="2">
    <source>
        <dbReference type="Proteomes" id="UP000579647"/>
    </source>
</evidence>
<dbReference type="AlphaFoldDB" id="A0A840WT81"/>
<organism evidence="1 2">
    <name type="scientific">Nocardiopsis metallicus</name>
    <dbReference type="NCBI Taxonomy" id="179819"/>
    <lineage>
        <taxon>Bacteria</taxon>
        <taxon>Bacillati</taxon>
        <taxon>Actinomycetota</taxon>
        <taxon>Actinomycetes</taxon>
        <taxon>Streptosporangiales</taxon>
        <taxon>Nocardiopsidaceae</taxon>
        <taxon>Nocardiopsis</taxon>
    </lineage>
</organism>
<evidence type="ECO:0000313" key="1">
    <source>
        <dbReference type="EMBL" id="MBB5494767.1"/>
    </source>
</evidence>
<gene>
    <name evidence="1" type="ORF">HNR07_005904</name>
</gene>